<reference evidence="5 6" key="1">
    <citation type="submission" date="2016-10" db="EMBL/GenBank/DDBJ databases">
        <authorList>
            <person name="de Groot N.N."/>
        </authorList>
    </citation>
    <scope>NUCLEOTIDE SEQUENCE [LARGE SCALE GENOMIC DNA]</scope>
    <source>
        <strain evidence="5 6">DSM 15019</strain>
    </source>
</reference>
<dbReference type="InterPro" id="IPR036390">
    <property type="entry name" value="WH_DNA-bd_sf"/>
</dbReference>
<evidence type="ECO:0000259" key="4">
    <source>
        <dbReference type="PROSITE" id="PS50987"/>
    </source>
</evidence>
<dbReference type="CDD" id="cd00090">
    <property type="entry name" value="HTH_ARSR"/>
    <property type="match status" value="1"/>
</dbReference>
<dbReference type="Pfam" id="PF01022">
    <property type="entry name" value="HTH_5"/>
    <property type="match status" value="1"/>
</dbReference>
<dbReference type="GO" id="GO:0003677">
    <property type="term" value="F:DNA binding"/>
    <property type="evidence" value="ECO:0007669"/>
    <property type="project" value="UniProtKB-KW"/>
</dbReference>
<evidence type="ECO:0000256" key="3">
    <source>
        <dbReference type="ARBA" id="ARBA00023163"/>
    </source>
</evidence>
<dbReference type="PRINTS" id="PR00778">
    <property type="entry name" value="HTHARSR"/>
</dbReference>
<evidence type="ECO:0000313" key="5">
    <source>
        <dbReference type="EMBL" id="SDS94250.1"/>
    </source>
</evidence>
<dbReference type="AlphaFoldDB" id="A0A1H1WC58"/>
<accession>A0A1H1WC58</accession>
<dbReference type="PANTHER" id="PTHR33154">
    <property type="entry name" value="TRANSCRIPTIONAL REGULATOR, ARSR FAMILY"/>
    <property type="match status" value="1"/>
</dbReference>
<keyword evidence="3" id="KW-0804">Transcription</keyword>
<name>A0A1H1WC58_9MICO</name>
<dbReference type="InterPro" id="IPR036388">
    <property type="entry name" value="WH-like_DNA-bd_sf"/>
</dbReference>
<keyword evidence="1" id="KW-0805">Transcription regulation</keyword>
<dbReference type="InterPro" id="IPR001845">
    <property type="entry name" value="HTH_ArsR_DNA-bd_dom"/>
</dbReference>
<evidence type="ECO:0000313" key="6">
    <source>
        <dbReference type="Proteomes" id="UP000182126"/>
    </source>
</evidence>
<feature type="domain" description="HTH arsR-type" evidence="4">
    <location>
        <begin position="11"/>
        <end position="105"/>
    </location>
</feature>
<dbReference type="Proteomes" id="UP000182126">
    <property type="component" value="Chromosome I"/>
</dbReference>
<gene>
    <name evidence="5" type="ORF">SAMN04489809_3080</name>
</gene>
<proteinExistence type="predicted"/>
<sequence length="123" mass="13489">MAMIERDLLELDAEATDAYAHLFQAFADPTRLAIVQHLSSGEHRVRDLVEHMGFAQSTVSKHLGFLVECRLAVARPDGPATWYALAHPEALRVVMVAAETLLAATGKDLVLCEHLRSEREGAA</sequence>
<dbReference type="PROSITE" id="PS50987">
    <property type="entry name" value="HTH_ARSR_2"/>
    <property type="match status" value="1"/>
</dbReference>
<dbReference type="Gene3D" id="1.10.10.10">
    <property type="entry name" value="Winged helix-like DNA-binding domain superfamily/Winged helix DNA-binding domain"/>
    <property type="match status" value="1"/>
</dbReference>
<dbReference type="InterPro" id="IPR011991">
    <property type="entry name" value="ArsR-like_HTH"/>
</dbReference>
<dbReference type="EMBL" id="LT629770">
    <property type="protein sequence ID" value="SDS94250.1"/>
    <property type="molecule type" value="Genomic_DNA"/>
</dbReference>
<organism evidence="5 6">
    <name type="scientific">Microbacterium paraoxydans</name>
    <dbReference type="NCBI Taxonomy" id="199592"/>
    <lineage>
        <taxon>Bacteria</taxon>
        <taxon>Bacillati</taxon>
        <taxon>Actinomycetota</taxon>
        <taxon>Actinomycetes</taxon>
        <taxon>Micrococcales</taxon>
        <taxon>Microbacteriaceae</taxon>
        <taxon>Microbacterium</taxon>
    </lineage>
</organism>
<dbReference type="InterPro" id="IPR051081">
    <property type="entry name" value="HTH_MetalResp_TranReg"/>
</dbReference>
<dbReference type="SUPFAM" id="SSF46785">
    <property type="entry name" value="Winged helix' DNA-binding domain"/>
    <property type="match status" value="1"/>
</dbReference>
<evidence type="ECO:0000256" key="1">
    <source>
        <dbReference type="ARBA" id="ARBA00023015"/>
    </source>
</evidence>
<keyword evidence="2 5" id="KW-0238">DNA-binding</keyword>
<dbReference type="NCBIfam" id="NF033788">
    <property type="entry name" value="HTH_metalloreg"/>
    <property type="match status" value="1"/>
</dbReference>
<evidence type="ECO:0000256" key="2">
    <source>
        <dbReference type="ARBA" id="ARBA00023125"/>
    </source>
</evidence>
<dbReference type="PANTHER" id="PTHR33154:SF33">
    <property type="entry name" value="TRANSCRIPTIONAL REPRESSOR SDPR"/>
    <property type="match status" value="1"/>
</dbReference>
<dbReference type="GO" id="GO:0003700">
    <property type="term" value="F:DNA-binding transcription factor activity"/>
    <property type="evidence" value="ECO:0007669"/>
    <property type="project" value="InterPro"/>
</dbReference>
<dbReference type="SMART" id="SM00418">
    <property type="entry name" value="HTH_ARSR"/>
    <property type="match status" value="1"/>
</dbReference>
<protein>
    <submittedName>
        <fullName evidence="5">DNA-binding transcriptional regulator, ArsR family</fullName>
    </submittedName>
</protein>